<feature type="signal peptide" evidence="1">
    <location>
        <begin position="1"/>
        <end position="22"/>
    </location>
</feature>
<evidence type="ECO:0000256" key="1">
    <source>
        <dbReference type="SAM" id="SignalP"/>
    </source>
</evidence>
<dbReference type="PROSITE" id="PS51257">
    <property type="entry name" value="PROKAR_LIPOPROTEIN"/>
    <property type="match status" value="1"/>
</dbReference>
<proteinExistence type="predicted"/>
<reference evidence="2 3" key="1">
    <citation type="submission" date="2014-11" db="EMBL/GenBank/DDBJ databases">
        <authorList>
            <person name="Zhu J."/>
            <person name="Qi W."/>
            <person name="Song R."/>
        </authorList>
    </citation>
    <scope>NUCLEOTIDE SEQUENCE [LARGE SCALE GENOMIC DNA]</scope>
</reference>
<dbReference type="AlphaFoldDB" id="A0A0G4G284"/>
<sequence length="157" mass="17114">MVSKLLLWAFLALACLLTFTGAADVGVSEHGQNGLRAHHTGVHSIKLNEQLKACPGETRKDGKCNKDDTHRVCAHIKGTDFFEKSGQGSWSDTIPEPGYWCICIGRLEKYLENGGNQIAVDCGATSFDRVCQATDEGMNTPKAKAFVLEKCPEKKCP</sequence>
<feature type="chain" id="PRO_5005189404" evidence="1">
    <location>
        <begin position="23"/>
        <end position="157"/>
    </location>
</feature>
<keyword evidence="3" id="KW-1185">Reference proteome</keyword>
<dbReference type="Proteomes" id="UP000041254">
    <property type="component" value="Unassembled WGS sequence"/>
</dbReference>
<protein>
    <submittedName>
        <fullName evidence="2">Uncharacterized protein</fullName>
    </submittedName>
</protein>
<organism evidence="2 3">
    <name type="scientific">Vitrella brassicaformis (strain CCMP3155)</name>
    <dbReference type="NCBI Taxonomy" id="1169540"/>
    <lineage>
        <taxon>Eukaryota</taxon>
        <taxon>Sar</taxon>
        <taxon>Alveolata</taxon>
        <taxon>Colpodellida</taxon>
        <taxon>Vitrellaceae</taxon>
        <taxon>Vitrella</taxon>
    </lineage>
</organism>
<dbReference type="VEuPathDB" id="CryptoDB:Vbra_21883"/>
<name>A0A0G4G284_VITBC</name>
<dbReference type="InParanoid" id="A0A0G4G284"/>
<gene>
    <name evidence="2" type="ORF">Vbra_21883</name>
</gene>
<accession>A0A0G4G284</accession>
<keyword evidence="1" id="KW-0732">Signal</keyword>
<dbReference type="OrthoDB" id="405951at2759"/>
<evidence type="ECO:0000313" key="2">
    <source>
        <dbReference type="EMBL" id="CEM21938.1"/>
    </source>
</evidence>
<evidence type="ECO:0000313" key="3">
    <source>
        <dbReference type="Proteomes" id="UP000041254"/>
    </source>
</evidence>
<dbReference type="EMBL" id="CDMY01000546">
    <property type="protein sequence ID" value="CEM21938.1"/>
    <property type="molecule type" value="Genomic_DNA"/>
</dbReference>